<dbReference type="SUPFAM" id="SSF53822">
    <property type="entry name" value="Periplasmic binding protein-like I"/>
    <property type="match status" value="1"/>
</dbReference>
<dbReference type="GO" id="GO:0006865">
    <property type="term" value="P:amino acid transport"/>
    <property type="evidence" value="ECO:0007669"/>
    <property type="project" value="UniProtKB-KW"/>
</dbReference>
<protein>
    <recommendedName>
        <fullName evidence="4">Leucine-binding protein domain-containing protein</fullName>
    </recommendedName>
</protein>
<proteinExistence type="predicted"/>
<evidence type="ECO:0000256" key="3">
    <source>
        <dbReference type="ARBA" id="ARBA00022970"/>
    </source>
</evidence>
<name>A0A7G9Z395_9EURY</name>
<keyword evidence="1" id="KW-0813">Transport</keyword>
<dbReference type="PANTHER" id="PTHR30483">
    <property type="entry name" value="LEUCINE-SPECIFIC-BINDING PROTEIN"/>
    <property type="match status" value="1"/>
</dbReference>
<organism evidence="5">
    <name type="scientific">Candidatus Methanophaga sp. ANME-1 ERB7</name>
    <dbReference type="NCBI Taxonomy" id="2759913"/>
    <lineage>
        <taxon>Archaea</taxon>
        <taxon>Methanobacteriati</taxon>
        <taxon>Methanobacteriota</taxon>
        <taxon>Stenosarchaea group</taxon>
        <taxon>Methanomicrobia</taxon>
        <taxon>Candidatus Methanophagales</taxon>
        <taxon>Candidatus Methanophagaceae</taxon>
        <taxon>Candidatus Methanophaga</taxon>
    </lineage>
</organism>
<evidence type="ECO:0000313" key="5">
    <source>
        <dbReference type="EMBL" id="QNO54729.1"/>
    </source>
</evidence>
<dbReference type="Gene3D" id="3.40.50.2300">
    <property type="match status" value="2"/>
</dbReference>
<feature type="domain" description="Leucine-binding protein" evidence="4">
    <location>
        <begin position="31"/>
        <end position="374"/>
    </location>
</feature>
<keyword evidence="3" id="KW-0029">Amino-acid transport</keyword>
<evidence type="ECO:0000256" key="2">
    <source>
        <dbReference type="ARBA" id="ARBA00022729"/>
    </source>
</evidence>
<sequence>MKVLRKKILFLVILLSFGMSLMGVSWAAEAPIKIGVVQNLTGAWASIDGPCWNGIQLAVDEINKSGGLLGRQVEAVCIDTKADELEVVAAVTRLIEREKVSIIVGYCDTHWVLTAAPLAAENKIPFITPGATHPRIPERTGAWMACFGDNLQGTVMAEYAIKKENLKKVAVWVDTACDFSVAVCTYFVDAFEHFGGEVVYEDFYETDWTDYSTLVARLKAYQDAGKIDCVSPTGAIPGNVGLIVKQLREGGVTIPIIGADGFDTPLLVEVGGKHAEGVLFVTHVSLNSPALEVQGFVKNYKEKWGVEPENAFAALGYDTVNLTAQAIKLVGSAEPSKIEEGLALVKDFPGVTGSITFAEGSKVPQKGVSVLVVKNGVFETLQSMVPSYIPAPEIAD</sequence>
<evidence type="ECO:0000259" key="4">
    <source>
        <dbReference type="Pfam" id="PF13458"/>
    </source>
</evidence>
<evidence type="ECO:0000256" key="1">
    <source>
        <dbReference type="ARBA" id="ARBA00022448"/>
    </source>
</evidence>
<dbReference type="InterPro" id="IPR028082">
    <property type="entry name" value="Peripla_BP_I"/>
</dbReference>
<dbReference type="EMBL" id="MT631590">
    <property type="protein sequence ID" value="QNO54729.1"/>
    <property type="molecule type" value="Genomic_DNA"/>
</dbReference>
<dbReference type="Pfam" id="PF13458">
    <property type="entry name" value="Peripla_BP_6"/>
    <property type="match status" value="1"/>
</dbReference>
<accession>A0A7G9Z395</accession>
<dbReference type="InterPro" id="IPR028081">
    <property type="entry name" value="Leu-bd"/>
</dbReference>
<dbReference type="AlphaFoldDB" id="A0A7G9Z395"/>
<gene>
    <name evidence="5" type="ORF">PDBAIGND_00035</name>
</gene>
<keyword evidence="2" id="KW-0732">Signal</keyword>
<dbReference type="InterPro" id="IPR051010">
    <property type="entry name" value="BCAA_transport"/>
</dbReference>
<dbReference type="PRINTS" id="PR00337">
    <property type="entry name" value="LEUILEVALBP"/>
</dbReference>
<dbReference type="CDD" id="cd06347">
    <property type="entry name" value="PBP1_ABC_LivK_ligand_binding-like"/>
    <property type="match status" value="1"/>
</dbReference>
<dbReference type="PANTHER" id="PTHR30483:SF6">
    <property type="entry name" value="PERIPLASMIC BINDING PROTEIN OF ABC TRANSPORTER FOR NATURAL AMINO ACIDS"/>
    <property type="match status" value="1"/>
</dbReference>
<reference evidence="5" key="1">
    <citation type="submission" date="2020-06" db="EMBL/GenBank/DDBJ databases">
        <title>Unique genomic features of the anaerobic methanotrophic archaea.</title>
        <authorList>
            <person name="Chadwick G.L."/>
            <person name="Skennerton C.T."/>
            <person name="Laso-Perez R."/>
            <person name="Leu A.O."/>
            <person name="Speth D.R."/>
            <person name="Yu H."/>
            <person name="Morgan-Lang C."/>
            <person name="Hatzenpichler R."/>
            <person name="Goudeau D."/>
            <person name="Malmstrom R."/>
            <person name="Brazelton W.J."/>
            <person name="Woyke T."/>
            <person name="Hallam S.J."/>
            <person name="Tyson G.W."/>
            <person name="Wegener G."/>
            <person name="Boetius A."/>
            <person name="Orphan V."/>
        </authorList>
    </citation>
    <scope>NUCLEOTIDE SEQUENCE</scope>
</reference>
<dbReference type="InterPro" id="IPR000709">
    <property type="entry name" value="Leu_Ile_Val-bd"/>
</dbReference>